<dbReference type="AlphaFoldDB" id="A0A3R5UBK2"/>
<dbReference type="Proteomes" id="UP000266721">
    <property type="component" value="Unassembled WGS sequence"/>
</dbReference>
<sequence length="35" mass="4468">LHAQYEEMKRRGDEDRHRDRRDRGDRDRGDSDRRR</sequence>
<evidence type="ECO:0000313" key="2">
    <source>
        <dbReference type="EMBL" id="OPL20404.1"/>
    </source>
</evidence>
<evidence type="ECO:0000256" key="1">
    <source>
        <dbReference type="SAM" id="MobiDB-lite"/>
    </source>
</evidence>
<proteinExistence type="predicted"/>
<gene>
    <name evidence="2" type="ORF">AM593_07280</name>
</gene>
<accession>A0A3R5UBK2</accession>
<feature type="non-terminal residue" evidence="2">
    <location>
        <position position="1"/>
    </location>
</feature>
<evidence type="ECO:0000313" key="3">
    <source>
        <dbReference type="Proteomes" id="UP000266721"/>
    </source>
</evidence>
<reference evidence="2 3" key="1">
    <citation type="journal article" date="2016" name="PLoS ONE">
        <title>A First Insight into the Genome of the Filter-Feeder Mussel Mytilus galloprovincialis.</title>
        <authorList>
            <person name="Murgarella M."/>
            <person name="Puiu D."/>
            <person name="Novoa B."/>
            <person name="Figueras A."/>
            <person name="Posada D."/>
            <person name="Canchaya C."/>
        </authorList>
    </citation>
    <scope>NUCLEOTIDE SEQUENCE [LARGE SCALE GENOMIC DNA]</scope>
    <source>
        <tissue evidence="2">Muscle</tissue>
    </source>
</reference>
<name>A0A3R5UBK2_MYTGA</name>
<organism evidence="2 3">
    <name type="scientific">Mytilus galloprovincialis</name>
    <name type="common">Mediterranean mussel</name>
    <dbReference type="NCBI Taxonomy" id="29158"/>
    <lineage>
        <taxon>Eukaryota</taxon>
        <taxon>Metazoa</taxon>
        <taxon>Spiralia</taxon>
        <taxon>Lophotrochozoa</taxon>
        <taxon>Mollusca</taxon>
        <taxon>Bivalvia</taxon>
        <taxon>Autobranchia</taxon>
        <taxon>Pteriomorphia</taxon>
        <taxon>Mytilida</taxon>
        <taxon>Mytiloidea</taxon>
        <taxon>Mytilidae</taxon>
        <taxon>Mytilinae</taxon>
        <taxon>Mytilus</taxon>
    </lineage>
</organism>
<feature type="region of interest" description="Disordered" evidence="1">
    <location>
        <begin position="1"/>
        <end position="35"/>
    </location>
</feature>
<keyword evidence="3" id="KW-1185">Reference proteome</keyword>
<dbReference type="EMBL" id="KV609347">
    <property type="protein sequence ID" value="OPL20404.1"/>
    <property type="molecule type" value="Genomic_DNA"/>
</dbReference>
<protein>
    <submittedName>
        <fullName evidence="2">Uncharacterized protein</fullName>
    </submittedName>
</protein>